<dbReference type="AlphaFoldDB" id="A0A157SFP9"/>
<dbReference type="Proteomes" id="UP000076848">
    <property type="component" value="Unassembled WGS sequence"/>
</dbReference>
<organism evidence="1 2">
    <name type="scientific">Bordetella ansorpii</name>
    <dbReference type="NCBI Taxonomy" id="288768"/>
    <lineage>
        <taxon>Bacteria</taxon>
        <taxon>Pseudomonadati</taxon>
        <taxon>Pseudomonadota</taxon>
        <taxon>Betaproteobacteria</taxon>
        <taxon>Burkholderiales</taxon>
        <taxon>Alcaligenaceae</taxon>
        <taxon>Bordetella</taxon>
    </lineage>
</organism>
<evidence type="ECO:0000313" key="2">
    <source>
        <dbReference type="Proteomes" id="UP000076848"/>
    </source>
</evidence>
<name>A0A157SFP9_9BORD</name>
<protein>
    <submittedName>
        <fullName evidence="1">Uncharacterized protein</fullName>
    </submittedName>
</protein>
<reference evidence="1 2" key="1">
    <citation type="submission" date="2016-04" db="EMBL/GenBank/DDBJ databases">
        <authorList>
            <consortium name="Pathogen Informatics"/>
        </authorList>
    </citation>
    <scope>NUCLEOTIDE SEQUENCE [LARGE SCALE GENOMIC DNA]</scope>
    <source>
        <strain evidence="1 2">H050680373</strain>
    </source>
</reference>
<accession>A0A157SFP9</accession>
<proteinExistence type="predicted"/>
<keyword evidence="2" id="KW-1185">Reference proteome</keyword>
<dbReference type="EMBL" id="FKIF01000006">
    <property type="protein sequence ID" value="SAI69270.1"/>
    <property type="molecule type" value="Genomic_DNA"/>
</dbReference>
<sequence length="33" mass="3770">MEAKKLRKWDSAQYLQTDQEVLLNLEACMDGAA</sequence>
<evidence type="ECO:0000313" key="1">
    <source>
        <dbReference type="EMBL" id="SAI69270.1"/>
    </source>
</evidence>
<gene>
    <name evidence="1" type="ORF">SAMEA3906486_02398</name>
</gene>